<evidence type="ECO:0000313" key="6">
    <source>
        <dbReference type="EMBL" id="GAA1780241.1"/>
    </source>
</evidence>
<dbReference type="PANTHER" id="PTHR19211:SF14">
    <property type="entry name" value="ATP-BINDING CASSETTE SUB-FAMILY F MEMBER 1"/>
    <property type="match status" value="1"/>
</dbReference>
<dbReference type="PROSITE" id="PS00211">
    <property type="entry name" value="ABC_TRANSPORTER_1"/>
    <property type="match status" value="2"/>
</dbReference>
<sequence>MFPSPSPVHSPSPVRSAARPQAARSHRVCELRSATVRFADRVVLDRVDLVVGPTARIALVGDNGAGKSTLLRLLSGAVRPVAGEARVVLPGGLAHAAQDPRFPAGSTVAQAIDLLLADLRAVEAEIQHVSDRLAVVGPDAQLALLDRLGELIDRFEARDGHDVDLRVDAGLQQLGLGRLDRGRPVASLSGGERARLALAAALASRAELLLLDEPTNDLDNQALAWLEGRLAAHRGAMVVATHDRTFLDRFAEDIIQVRSGGLSRSGNGYAGYLAARATERRRQAERHEEWRSELARSEALVAANASRLAAIPRKLELDGFGHGAFRARSRDHGAMGRIRMAKERVARLRAEPVAPPPEPLRFDPGFARTAEERAEDPTGDTRLTEQALLVLNGIRCTTGAALRVDDWTIRRGDRWLVTGPNGAGKTTLLRVLAGDLAPDAGTLARAEGLRVAWLRQDVAPAPSLPVVECFARAVGLHREDAAARLGAFGLLSEAEFDRAVRELSVGQRRRLDLAIMLATPSELILLDEPTNHLAPELVEQLEDALEASPGAVVTVTHDRRWIGRASGSSRVRVTSGGVATSNR</sequence>
<dbReference type="InterPro" id="IPR017871">
    <property type="entry name" value="ABC_transporter-like_CS"/>
</dbReference>
<dbReference type="Proteomes" id="UP001500851">
    <property type="component" value="Unassembled WGS sequence"/>
</dbReference>
<proteinExistence type="predicted"/>
<dbReference type="InterPro" id="IPR003593">
    <property type="entry name" value="AAA+_ATPase"/>
</dbReference>
<feature type="region of interest" description="Disordered" evidence="4">
    <location>
        <begin position="1"/>
        <end position="22"/>
    </location>
</feature>
<keyword evidence="7" id="KW-1185">Reference proteome</keyword>
<dbReference type="SUPFAM" id="SSF52540">
    <property type="entry name" value="P-loop containing nucleoside triphosphate hydrolases"/>
    <property type="match status" value="2"/>
</dbReference>
<dbReference type="GO" id="GO:0005524">
    <property type="term" value="F:ATP binding"/>
    <property type="evidence" value="ECO:0007669"/>
    <property type="project" value="UniProtKB-KW"/>
</dbReference>
<feature type="domain" description="ABC transporter" evidence="5">
    <location>
        <begin position="29"/>
        <end position="284"/>
    </location>
</feature>
<dbReference type="InterPro" id="IPR050611">
    <property type="entry name" value="ABCF"/>
</dbReference>
<name>A0ABN2L9P2_9MICO</name>
<dbReference type="SMART" id="SM00382">
    <property type="entry name" value="AAA"/>
    <property type="match status" value="2"/>
</dbReference>
<dbReference type="Gene3D" id="3.40.50.300">
    <property type="entry name" value="P-loop containing nucleotide triphosphate hydrolases"/>
    <property type="match status" value="2"/>
</dbReference>
<dbReference type="PROSITE" id="PS50893">
    <property type="entry name" value="ABC_TRANSPORTER_2"/>
    <property type="match status" value="2"/>
</dbReference>
<dbReference type="InterPro" id="IPR003439">
    <property type="entry name" value="ABC_transporter-like_ATP-bd"/>
</dbReference>
<keyword evidence="1" id="KW-0677">Repeat</keyword>
<keyword evidence="2" id="KW-0547">Nucleotide-binding</keyword>
<accession>A0ABN2L9P2</accession>
<dbReference type="InterPro" id="IPR027417">
    <property type="entry name" value="P-loop_NTPase"/>
</dbReference>
<evidence type="ECO:0000313" key="7">
    <source>
        <dbReference type="Proteomes" id="UP001500851"/>
    </source>
</evidence>
<feature type="compositionally biased region" description="Pro residues" evidence="4">
    <location>
        <begin position="1"/>
        <end position="10"/>
    </location>
</feature>
<reference evidence="6 7" key="1">
    <citation type="journal article" date="2019" name="Int. J. Syst. Evol. Microbiol.">
        <title>The Global Catalogue of Microorganisms (GCM) 10K type strain sequencing project: providing services to taxonomists for standard genome sequencing and annotation.</title>
        <authorList>
            <consortium name="The Broad Institute Genomics Platform"/>
            <consortium name="The Broad Institute Genome Sequencing Center for Infectious Disease"/>
            <person name="Wu L."/>
            <person name="Ma J."/>
        </authorList>
    </citation>
    <scope>NUCLEOTIDE SEQUENCE [LARGE SCALE GENOMIC DNA]</scope>
    <source>
        <strain evidence="6 7">JCM 14736</strain>
    </source>
</reference>
<comment type="caution">
    <text evidence="6">The sequence shown here is derived from an EMBL/GenBank/DDBJ whole genome shotgun (WGS) entry which is preliminary data.</text>
</comment>
<keyword evidence="3 6" id="KW-0067">ATP-binding</keyword>
<evidence type="ECO:0000256" key="2">
    <source>
        <dbReference type="ARBA" id="ARBA00022741"/>
    </source>
</evidence>
<gene>
    <name evidence="6" type="ORF">GCM10009768_06410</name>
</gene>
<feature type="domain" description="ABC transporter" evidence="5">
    <location>
        <begin position="383"/>
        <end position="581"/>
    </location>
</feature>
<evidence type="ECO:0000259" key="5">
    <source>
        <dbReference type="PROSITE" id="PS50893"/>
    </source>
</evidence>
<protein>
    <submittedName>
        <fullName evidence="6">ABC-F family ATP-binding cassette domain-containing protein</fullName>
    </submittedName>
</protein>
<evidence type="ECO:0000256" key="4">
    <source>
        <dbReference type="SAM" id="MobiDB-lite"/>
    </source>
</evidence>
<evidence type="ECO:0000256" key="1">
    <source>
        <dbReference type="ARBA" id="ARBA00022737"/>
    </source>
</evidence>
<evidence type="ECO:0000256" key="3">
    <source>
        <dbReference type="ARBA" id="ARBA00022840"/>
    </source>
</evidence>
<organism evidence="6 7">
    <name type="scientific">Leucobacter iarius</name>
    <dbReference type="NCBI Taxonomy" id="333963"/>
    <lineage>
        <taxon>Bacteria</taxon>
        <taxon>Bacillati</taxon>
        <taxon>Actinomycetota</taxon>
        <taxon>Actinomycetes</taxon>
        <taxon>Micrococcales</taxon>
        <taxon>Microbacteriaceae</taxon>
        <taxon>Leucobacter</taxon>
    </lineage>
</organism>
<dbReference type="EMBL" id="BAAAOB010000001">
    <property type="protein sequence ID" value="GAA1780241.1"/>
    <property type="molecule type" value="Genomic_DNA"/>
</dbReference>
<dbReference type="PANTHER" id="PTHR19211">
    <property type="entry name" value="ATP-BINDING TRANSPORT PROTEIN-RELATED"/>
    <property type="match status" value="1"/>
</dbReference>
<dbReference type="Pfam" id="PF00005">
    <property type="entry name" value="ABC_tran"/>
    <property type="match status" value="2"/>
</dbReference>